<dbReference type="SUPFAM" id="SSF52540">
    <property type="entry name" value="P-loop containing nucleoside triphosphate hydrolases"/>
    <property type="match status" value="1"/>
</dbReference>
<dbReference type="InterPro" id="IPR041685">
    <property type="entry name" value="AAA_GajA/Old/RecF-like"/>
</dbReference>
<organism evidence="2 3">
    <name type="scientific">Clostridium neuense</name>
    <dbReference type="NCBI Taxonomy" id="1728934"/>
    <lineage>
        <taxon>Bacteria</taxon>
        <taxon>Bacillati</taxon>
        <taxon>Bacillota</taxon>
        <taxon>Clostridia</taxon>
        <taxon>Eubacteriales</taxon>
        <taxon>Clostridiaceae</taxon>
        <taxon>Clostridium</taxon>
    </lineage>
</organism>
<dbReference type="Proteomes" id="UP001623592">
    <property type="component" value="Unassembled WGS sequence"/>
</dbReference>
<gene>
    <name evidence="2" type="ORF">ACJDT4_09305</name>
</gene>
<feature type="domain" description="Endonuclease GajA/Old nuclease/RecF-like AAA" evidence="1">
    <location>
        <begin position="62"/>
        <end position="484"/>
    </location>
</feature>
<dbReference type="PANTHER" id="PTHR43581">
    <property type="entry name" value="ATP/GTP PHOSPHATASE"/>
    <property type="match status" value="1"/>
</dbReference>
<proteinExistence type="predicted"/>
<dbReference type="InterPro" id="IPR051396">
    <property type="entry name" value="Bact_Antivir_Def_Nuclease"/>
</dbReference>
<dbReference type="EMBL" id="JBJIAA010000007">
    <property type="protein sequence ID" value="MFL0250615.1"/>
    <property type="molecule type" value="Genomic_DNA"/>
</dbReference>
<comment type="caution">
    <text evidence="2">The sequence shown here is derived from an EMBL/GenBank/DDBJ whole genome shotgun (WGS) entry which is preliminary data.</text>
</comment>
<name>A0ABW8TDX3_9CLOT</name>
<dbReference type="Gene3D" id="3.40.50.300">
    <property type="entry name" value="P-loop containing nucleotide triphosphate hydrolases"/>
    <property type="match status" value="1"/>
</dbReference>
<evidence type="ECO:0000313" key="2">
    <source>
        <dbReference type="EMBL" id="MFL0250615.1"/>
    </source>
</evidence>
<sequence>MELIYVWIEKFRNIEQCGIRLSKDFLVTIKNCGINEKDNISISVKEIIVKKISESPNIYGDNVININAIVGKNGVGKSNFLTCIGELVTSFHESSFILIYYNREKKKYVLECNQIALKNRNEEIIYSIQENCQPKTSIYNYYNGEITQYKIKEPILYDIEFIMIRENMDIMTHPNSNNVYSYIGRFGLPLNRSGLFYKFMYLMNFNNHDENLKNNDIKIRFEIKDVISNENAYKLKILPEFFPNDRCLFDFNEKDGKSIYKKVFMLRFFEKVINNMQLVEYNNVPNMINDLHEIIKNCNEDIYNLLNHYDEIKCKTIELKDALMKGRYENVIDIDKCYKDFVDQLEKVLNMIDKNNFRNSFTCWINGSDIIGKKDFADNIEKLLKLADSEDVCKEFVPRNIDISIENLSDGIKYLLSLYSAIHKCFKHNEINKYKTIVLILDEPDVHMHPEWSRKLINSILKFLKQEFPCNKFQIIFSTHSPFILSDIIKEDVIYFHKNNEGQSIVKNCNLNTFGANIHTLLKDSFFMDSTIGEFAKIQINEIIAFLLNDDYIGDMNKEKAKYIIYNIGEGLIRKKILKMYFDKYPEEIQDANDQIKYYQNEVAYLQKIIDSGMIIDRTRLSNFQSELENTLKVVAKLINSNGERND</sequence>
<dbReference type="InterPro" id="IPR027417">
    <property type="entry name" value="P-loop_NTPase"/>
</dbReference>
<reference evidence="2 3" key="1">
    <citation type="submission" date="2024-11" db="EMBL/GenBank/DDBJ databases">
        <authorList>
            <person name="Heng Y.C."/>
            <person name="Lim A.C.H."/>
            <person name="Lee J.K.Y."/>
            <person name="Kittelmann S."/>
        </authorList>
    </citation>
    <scope>NUCLEOTIDE SEQUENCE [LARGE SCALE GENOMIC DNA]</scope>
    <source>
        <strain evidence="2 3">WILCCON 0114</strain>
    </source>
</reference>
<dbReference type="Pfam" id="PF13175">
    <property type="entry name" value="AAA_15"/>
    <property type="match status" value="1"/>
</dbReference>
<protein>
    <submittedName>
        <fullName evidence="2">AAA family ATPase</fullName>
    </submittedName>
</protein>
<dbReference type="RefSeq" id="WP_406787281.1">
    <property type="nucleotide sequence ID" value="NZ_JBJIAA010000007.1"/>
</dbReference>
<dbReference type="PANTHER" id="PTHR43581:SF4">
    <property type="entry name" value="ATP_GTP PHOSPHATASE"/>
    <property type="match status" value="1"/>
</dbReference>
<keyword evidence="3" id="KW-1185">Reference proteome</keyword>
<evidence type="ECO:0000259" key="1">
    <source>
        <dbReference type="Pfam" id="PF13175"/>
    </source>
</evidence>
<evidence type="ECO:0000313" key="3">
    <source>
        <dbReference type="Proteomes" id="UP001623592"/>
    </source>
</evidence>
<accession>A0ABW8TDX3</accession>